<dbReference type="AlphaFoldDB" id="A0A5B9W9G6"/>
<dbReference type="InterPro" id="IPR011990">
    <property type="entry name" value="TPR-like_helical_dom_sf"/>
</dbReference>
<dbReference type="PROSITE" id="PS50005">
    <property type="entry name" value="TPR"/>
    <property type="match status" value="1"/>
</dbReference>
<proteinExistence type="predicted"/>
<evidence type="ECO:0000313" key="2">
    <source>
        <dbReference type="EMBL" id="QEH37232.1"/>
    </source>
</evidence>
<sequence length="684" mass="70336">MLPRLRTLVTIGLSLVVLIGPDARVMAQRGGRGGGGGFRGGGGGFRGGGGGFRGGGMGGFRGGSMGGFRGGSMGGFRGAPSMGGFRGAPSMGGFRGAPGAGGFRGSPGVGINRGMAGVGGVRGVPGGGYRGIPGGGGRIGAPNRGLGSSVGRGAGGLSYGNRNPALGGYRGINGRSPGFGRPGVGGVGAGNRGFVGMGGRNPYLTNAGLNRGFAGNRVGGGVYNRGYRGWNGVNGGAINRGWNGGAINRGWNGGAINRGWNGGWNRGWNGGWGRPGWGGAWNRGWNGGWNRGWGYGGWGGGWGYGGLGWGGLGYGGFGWGGLGFGGWGWGGWGYPGWGLGGFGLGLGLGSGLGWGLSSWLWGPSLYNWGYSSYVNPYYVNQPAVVVEQPVVYDYSQPLVPPATQPSQSVTEQESSLFDQARDAFKAGDYTGALSLADQGLKALPNDPSLHEFRALTLFALGRFDDAATAIYAVLSAGPGWDWPTLIGLYPSVDVYTQQLRTLEAAVRTNPTSAAERFLLAYHYLSQEHVDAAVQQLREVVRLEPRDTISGQLLQQLTKQAPGQGAGAAGPPPAAGPVEAVQAVPAGKEGKLEGNWTAQPNAETSITLSLAADGHFTWGVTSQGKHREFQGDRTYGSGILTLAQKGQDAQPPLVGHVVWKDEDHFQFKLMAGPPDDAGLNFSRTP</sequence>
<protein>
    <submittedName>
        <fullName evidence="2">Tetratricopeptide repeat protein</fullName>
    </submittedName>
</protein>
<dbReference type="EMBL" id="CP042997">
    <property type="protein sequence ID" value="QEH37232.1"/>
    <property type="molecule type" value="Genomic_DNA"/>
</dbReference>
<dbReference type="InterPro" id="IPR019734">
    <property type="entry name" value="TPR_rpt"/>
</dbReference>
<evidence type="ECO:0000313" key="3">
    <source>
        <dbReference type="Proteomes" id="UP000324233"/>
    </source>
</evidence>
<dbReference type="SUPFAM" id="SSF48452">
    <property type="entry name" value="TPR-like"/>
    <property type="match status" value="1"/>
</dbReference>
<keyword evidence="3" id="KW-1185">Reference proteome</keyword>
<dbReference type="SMART" id="SM00028">
    <property type="entry name" value="TPR"/>
    <property type="match status" value="3"/>
</dbReference>
<accession>A0A5B9W9G6</accession>
<dbReference type="Pfam" id="PF13432">
    <property type="entry name" value="TPR_16"/>
    <property type="match status" value="1"/>
</dbReference>
<organism evidence="2 3">
    <name type="scientific">Aquisphaera giovannonii</name>
    <dbReference type="NCBI Taxonomy" id="406548"/>
    <lineage>
        <taxon>Bacteria</taxon>
        <taxon>Pseudomonadati</taxon>
        <taxon>Planctomycetota</taxon>
        <taxon>Planctomycetia</taxon>
        <taxon>Isosphaerales</taxon>
        <taxon>Isosphaeraceae</taxon>
        <taxon>Aquisphaera</taxon>
    </lineage>
</organism>
<evidence type="ECO:0000256" key="1">
    <source>
        <dbReference type="PROSITE-ProRule" id="PRU00339"/>
    </source>
</evidence>
<gene>
    <name evidence="2" type="ORF">OJF2_58190</name>
</gene>
<dbReference type="Proteomes" id="UP000324233">
    <property type="component" value="Chromosome"/>
</dbReference>
<reference evidence="2 3" key="1">
    <citation type="submission" date="2019-08" db="EMBL/GenBank/DDBJ databases">
        <title>Deep-cultivation of Planctomycetes and their phenomic and genomic characterization uncovers novel biology.</title>
        <authorList>
            <person name="Wiegand S."/>
            <person name="Jogler M."/>
            <person name="Boedeker C."/>
            <person name="Pinto D."/>
            <person name="Vollmers J."/>
            <person name="Rivas-Marin E."/>
            <person name="Kohn T."/>
            <person name="Peeters S.H."/>
            <person name="Heuer A."/>
            <person name="Rast P."/>
            <person name="Oberbeckmann S."/>
            <person name="Bunk B."/>
            <person name="Jeske O."/>
            <person name="Meyerdierks A."/>
            <person name="Storesund J.E."/>
            <person name="Kallscheuer N."/>
            <person name="Luecker S."/>
            <person name="Lage O.M."/>
            <person name="Pohl T."/>
            <person name="Merkel B.J."/>
            <person name="Hornburger P."/>
            <person name="Mueller R.-W."/>
            <person name="Bruemmer F."/>
            <person name="Labrenz M."/>
            <person name="Spormann A.M."/>
            <person name="Op den Camp H."/>
            <person name="Overmann J."/>
            <person name="Amann R."/>
            <person name="Jetten M.S.M."/>
            <person name="Mascher T."/>
            <person name="Medema M.H."/>
            <person name="Devos D.P."/>
            <person name="Kaster A.-K."/>
            <person name="Ovreas L."/>
            <person name="Rohde M."/>
            <person name="Galperin M.Y."/>
            <person name="Jogler C."/>
        </authorList>
    </citation>
    <scope>NUCLEOTIDE SEQUENCE [LARGE SCALE GENOMIC DNA]</scope>
    <source>
        <strain evidence="2 3">OJF2</strain>
    </source>
</reference>
<dbReference type="Gene3D" id="1.25.40.10">
    <property type="entry name" value="Tetratricopeptide repeat domain"/>
    <property type="match status" value="1"/>
</dbReference>
<keyword evidence="1" id="KW-0802">TPR repeat</keyword>
<feature type="repeat" description="TPR" evidence="1">
    <location>
        <begin position="513"/>
        <end position="546"/>
    </location>
</feature>
<name>A0A5B9W9G6_9BACT</name>
<dbReference type="KEGG" id="agv:OJF2_58190"/>